<keyword evidence="3" id="KW-0964">Secreted</keyword>
<comment type="caution">
    <text evidence="8">The sequence shown here is derived from an EMBL/GenBank/DDBJ whole genome shotgun (WGS) entry which is preliminary data.</text>
</comment>
<evidence type="ECO:0000313" key="8">
    <source>
        <dbReference type="EMBL" id="KAG2628595.1"/>
    </source>
</evidence>
<gene>
    <name evidence="8" type="ORF">PVAP13_3KG249635</name>
</gene>
<name>A0A8T0V2W2_PANVG</name>
<dbReference type="EMBL" id="CM029041">
    <property type="protein sequence ID" value="KAG2628595.1"/>
    <property type="molecule type" value="Genomic_DNA"/>
</dbReference>
<evidence type="ECO:0000313" key="9">
    <source>
        <dbReference type="Proteomes" id="UP000823388"/>
    </source>
</evidence>
<dbReference type="GO" id="GO:0033612">
    <property type="term" value="F:receptor serine/threonine kinase binding"/>
    <property type="evidence" value="ECO:0007669"/>
    <property type="project" value="TreeGrafter"/>
</dbReference>
<dbReference type="Proteomes" id="UP000823388">
    <property type="component" value="Chromosome 3K"/>
</dbReference>
<evidence type="ECO:0000256" key="3">
    <source>
        <dbReference type="ARBA" id="ARBA00022525"/>
    </source>
</evidence>
<feature type="chain" id="PRO_5035810840" evidence="7">
    <location>
        <begin position="28"/>
        <end position="92"/>
    </location>
</feature>
<evidence type="ECO:0000256" key="6">
    <source>
        <dbReference type="ARBA" id="ARBA00023278"/>
    </source>
</evidence>
<keyword evidence="9" id="KW-1185">Reference proteome</keyword>
<keyword evidence="6" id="KW-0379">Hydroxylation</keyword>
<comment type="subcellular location">
    <subcellularLocation>
        <location evidence="1">Secreted</location>
    </subcellularLocation>
</comment>
<comment type="similarity">
    <text evidence="2">Belongs to the CLV3/ESR signal peptide family.</text>
</comment>
<proteinExistence type="inferred from homology"/>
<organism evidence="8 9">
    <name type="scientific">Panicum virgatum</name>
    <name type="common">Blackwell switchgrass</name>
    <dbReference type="NCBI Taxonomy" id="38727"/>
    <lineage>
        <taxon>Eukaryota</taxon>
        <taxon>Viridiplantae</taxon>
        <taxon>Streptophyta</taxon>
        <taxon>Embryophyta</taxon>
        <taxon>Tracheophyta</taxon>
        <taxon>Spermatophyta</taxon>
        <taxon>Magnoliopsida</taxon>
        <taxon>Liliopsida</taxon>
        <taxon>Poales</taxon>
        <taxon>Poaceae</taxon>
        <taxon>PACMAD clade</taxon>
        <taxon>Panicoideae</taxon>
        <taxon>Panicodae</taxon>
        <taxon>Paniceae</taxon>
        <taxon>Panicinae</taxon>
        <taxon>Panicum</taxon>
        <taxon>Panicum sect. Hiantes</taxon>
    </lineage>
</organism>
<dbReference type="AlphaFoldDB" id="A0A8T0V2W2"/>
<reference evidence="8" key="1">
    <citation type="submission" date="2020-05" db="EMBL/GenBank/DDBJ databases">
        <title>WGS assembly of Panicum virgatum.</title>
        <authorList>
            <person name="Lovell J.T."/>
            <person name="Jenkins J."/>
            <person name="Shu S."/>
            <person name="Juenger T.E."/>
            <person name="Schmutz J."/>
        </authorList>
    </citation>
    <scope>NUCLEOTIDE SEQUENCE</scope>
    <source>
        <strain evidence="8">AP13</strain>
    </source>
</reference>
<sequence length="92" mass="9015">MAGTGARGILLCVLLLLLAAVAQHARSARPLLQQDEAATAAEGLLPRPAAVVHVGALGGGAAGEGGGDAVAGIAVPYENKRLSPGGPDPQHH</sequence>
<evidence type="ECO:0000256" key="1">
    <source>
        <dbReference type="ARBA" id="ARBA00004613"/>
    </source>
</evidence>
<evidence type="ECO:0000256" key="7">
    <source>
        <dbReference type="SAM" id="SignalP"/>
    </source>
</evidence>
<evidence type="ECO:0000256" key="5">
    <source>
        <dbReference type="ARBA" id="ARBA00023180"/>
    </source>
</evidence>
<feature type="signal peptide" evidence="7">
    <location>
        <begin position="1"/>
        <end position="27"/>
    </location>
</feature>
<accession>A0A8T0V2W2</accession>
<dbReference type="GO" id="GO:0005576">
    <property type="term" value="C:extracellular region"/>
    <property type="evidence" value="ECO:0007669"/>
    <property type="project" value="UniProtKB-SubCell"/>
</dbReference>
<dbReference type="InterPro" id="IPR039616">
    <property type="entry name" value="CLE1-4"/>
</dbReference>
<dbReference type="PANTHER" id="PTHR33869">
    <property type="entry name" value="CLAVATA3/ESR (CLE)-RELATED PROTEIN 3"/>
    <property type="match status" value="1"/>
</dbReference>
<keyword evidence="4 7" id="KW-0732">Signal</keyword>
<evidence type="ECO:0000256" key="2">
    <source>
        <dbReference type="ARBA" id="ARBA00005416"/>
    </source>
</evidence>
<dbReference type="PANTHER" id="PTHR33869:SF12">
    <property type="match status" value="1"/>
</dbReference>
<keyword evidence="5" id="KW-0325">Glycoprotein</keyword>
<evidence type="ECO:0000256" key="4">
    <source>
        <dbReference type="ARBA" id="ARBA00022729"/>
    </source>
</evidence>
<protein>
    <submittedName>
        <fullName evidence="8">Uncharacterized protein</fullName>
    </submittedName>
</protein>